<dbReference type="Pfam" id="PF12833">
    <property type="entry name" value="HTH_18"/>
    <property type="match status" value="1"/>
</dbReference>
<evidence type="ECO:0000313" key="6">
    <source>
        <dbReference type="Proteomes" id="UP000665944"/>
    </source>
</evidence>
<dbReference type="PANTHER" id="PTHR43280">
    <property type="entry name" value="ARAC-FAMILY TRANSCRIPTIONAL REGULATOR"/>
    <property type="match status" value="1"/>
</dbReference>
<keyword evidence="1" id="KW-0805">Transcription regulation</keyword>
<comment type="caution">
    <text evidence="5">The sequence shown here is derived from an EMBL/GenBank/DDBJ whole genome shotgun (WGS) entry which is preliminary data.</text>
</comment>
<proteinExistence type="predicted"/>
<name>A0A8X8GIH2_STAHO</name>
<dbReference type="Proteomes" id="UP000665944">
    <property type="component" value="Unassembled WGS sequence"/>
</dbReference>
<dbReference type="EMBL" id="JAGHKT020000004">
    <property type="protein sequence ID" value="MCM5672028.1"/>
    <property type="molecule type" value="Genomic_DNA"/>
</dbReference>
<keyword evidence="2" id="KW-0238">DNA-binding</keyword>
<feature type="domain" description="HTH araC/xylS-type" evidence="4">
    <location>
        <begin position="153"/>
        <end position="251"/>
    </location>
</feature>
<dbReference type="GO" id="GO:0043565">
    <property type="term" value="F:sequence-specific DNA binding"/>
    <property type="evidence" value="ECO:0007669"/>
    <property type="project" value="InterPro"/>
</dbReference>
<evidence type="ECO:0000256" key="2">
    <source>
        <dbReference type="ARBA" id="ARBA00023125"/>
    </source>
</evidence>
<dbReference type="PANTHER" id="PTHR43280:SF26">
    <property type="entry name" value="ARAC-FAMILY TRANSCRIPTIONAL REGULATOR"/>
    <property type="match status" value="1"/>
</dbReference>
<keyword evidence="6" id="KW-1185">Reference proteome</keyword>
<dbReference type="PRINTS" id="PR00032">
    <property type="entry name" value="HTHARAC"/>
</dbReference>
<organism evidence="5 6">
    <name type="scientific">Staphylococcus hominis</name>
    <dbReference type="NCBI Taxonomy" id="1290"/>
    <lineage>
        <taxon>Bacteria</taxon>
        <taxon>Bacillati</taxon>
        <taxon>Bacillota</taxon>
        <taxon>Bacilli</taxon>
        <taxon>Bacillales</taxon>
        <taxon>Staphylococcaceae</taxon>
        <taxon>Staphylococcus</taxon>
    </lineage>
</organism>
<sequence length="712" mass="84738">MSNGYFHVLTKHEYQMTRCQDGIILLFPIKGSLEIQHFAKKVTINNDIYVINNKDIFSINKNEKTIMIYIASDWFKEEGFNFFDYKYSINLVKSINAIKKALLQIKMNHINHKSVSEDNKYIVDIVQIIGRQGSVEIDIANDQYNYAYYGELSEVLDYINENIEKKLTLKDVSSNLFTSKSNLSSQFTQLLNISFKTYVDTLKIANSFELLLKTNDTISLISEKVGFSNASSYSKTFKSYMGMTPNEYRSCNKYEKMIFMDYETHIDDSLQNIRDMIQSQQYYYQKKTEHKIYIDSKLDTFIKPYQCVVQINTIEEIKLLFLEKYIDYLDESPSLMIYVRADMKEIKEHFTVKELQRIFEYIIRKNLNISFKLEDLNLIDFLEMTYENVLDYLEINQVEVNVNHELGIVFDLEKIDLKAIYRMILKIQHKTNRFSFGLEISNLLNNPVLFKTLESQIKRVNFQFLFIDNSKLNQPYLIEDNNRLLVKNILRYQNIREILNHIDLENQRIIFLNVENHAFLNSEYNDLNSSAPLIVETNIKSAQHFDGIGFNFRQDSHQFNALHLFDEKGFKTILGTMMAYIMTLSQEPKYIKDHYIVIEKENKFILFIYDWRVLESESRNANYEKTDIYVDFKHKTNKNHLIKIQKIDDYNGNINHIITEDIRNRYQWSKTFLKKVNRLLHSSFKIREHDFNKEALQIKLDYNGLYIIEIYK</sequence>
<dbReference type="InterPro" id="IPR020449">
    <property type="entry name" value="Tscrpt_reg_AraC-type_HTH"/>
</dbReference>
<evidence type="ECO:0000313" key="5">
    <source>
        <dbReference type="EMBL" id="MCM5672028.1"/>
    </source>
</evidence>
<dbReference type="InterPro" id="IPR018060">
    <property type="entry name" value="HTH_AraC"/>
</dbReference>
<reference evidence="5 6" key="1">
    <citation type="submission" date="2022-06" db="EMBL/GenBank/DDBJ databases">
        <title>Staphylococcus hominis ShoR14 genome sequence.</title>
        <authorList>
            <person name="Yeo C.C."/>
            <person name="Chew C.H."/>
            <person name="Che Hamzah A.M."/>
            <person name="Al-Trad E.I."/>
        </authorList>
    </citation>
    <scope>NUCLEOTIDE SEQUENCE [LARGE SCALE GENOMIC DNA]</scope>
    <source>
        <strain evidence="5 6">ShoR14</strain>
    </source>
</reference>
<evidence type="ECO:0000256" key="3">
    <source>
        <dbReference type="ARBA" id="ARBA00023163"/>
    </source>
</evidence>
<evidence type="ECO:0000256" key="1">
    <source>
        <dbReference type="ARBA" id="ARBA00023015"/>
    </source>
</evidence>
<dbReference type="Gene3D" id="1.10.10.60">
    <property type="entry name" value="Homeodomain-like"/>
    <property type="match status" value="2"/>
</dbReference>
<dbReference type="AlphaFoldDB" id="A0A8X8GIH2"/>
<dbReference type="SMART" id="SM00342">
    <property type="entry name" value="HTH_ARAC"/>
    <property type="match status" value="1"/>
</dbReference>
<gene>
    <name evidence="5" type="ORF">J7T32_004490</name>
</gene>
<dbReference type="SUPFAM" id="SSF46689">
    <property type="entry name" value="Homeodomain-like"/>
    <property type="match status" value="1"/>
</dbReference>
<dbReference type="GO" id="GO:0003700">
    <property type="term" value="F:DNA-binding transcription factor activity"/>
    <property type="evidence" value="ECO:0007669"/>
    <property type="project" value="InterPro"/>
</dbReference>
<protein>
    <submittedName>
        <fullName evidence="5">Helix-turn-helix domain-containing protein</fullName>
    </submittedName>
</protein>
<accession>A0A8X8GIH2</accession>
<evidence type="ECO:0000259" key="4">
    <source>
        <dbReference type="PROSITE" id="PS01124"/>
    </source>
</evidence>
<dbReference type="PROSITE" id="PS01124">
    <property type="entry name" value="HTH_ARAC_FAMILY_2"/>
    <property type="match status" value="1"/>
</dbReference>
<keyword evidence="3" id="KW-0804">Transcription</keyword>
<dbReference type="InterPro" id="IPR009057">
    <property type="entry name" value="Homeodomain-like_sf"/>
</dbReference>
<dbReference type="RefSeq" id="WP_017175994.1">
    <property type="nucleotide sequence ID" value="NZ_CP142855.1"/>
</dbReference>